<gene>
    <name evidence="1" type="ORF">SDC9_94388</name>
</gene>
<dbReference type="EMBL" id="VSSQ01011772">
    <property type="protein sequence ID" value="MPM47676.1"/>
    <property type="molecule type" value="Genomic_DNA"/>
</dbReference>
<evidence type="ECO:0000313" key="1">
    <source>
        <dbReference type="EMBL" id="MPM47676.1"/>
    </source>
</evidence>
<accession>A0A645A414</accession>
<proteinExistence type="predicted"/>
<dbReference type="AlphaFoldDB" id="A0A645A414"/>
<name>A0A645A414_9ZZZZ</name>
<protein>
    <submittedName>
        <fullName evidence="1">Uncharacterized protein</fullName>
    </submittedName>
</protein>
<sequence length="214" mass="21484">MNTTNILNATNSTVGGVSSLSDADDTITVASSVIGNIDFGGGSDQLIGIGTATVGAVAATNLLIRGVITAGSNDITGAGTGTIWLVEGLNLTAAQAGGFTGIVLDYTDAVPGINGIDSNVSDWDELAELDNLDVIINSGDLAIGATANLITADQNFTGTNAIDLTIHYGGGSQTTISLAWDGAENAFVSGTMVDGKHWRITGHNADTLTLAATV</sequence>
<reference evidence="1" key="1">
    <citation type="submission" date="2019-08" db="EMBL/GenBank/DDBJ databases">
        <authorList>
            <person name="Kucharzyk K."/>
            <person name="Murdoch R.W."/>
            <person name="Higgins S."/>
            <person name="Loffler F."/>
        </authorList>
    </citation>
    <scope>NUCLEOTIDE SEQUENCE</scope>
</reference>
<comment type="caution">
    <text evidence="1">The sequence shown here is derived from an EMBL/GenBank/DDBJ whole genome shotgun (WGS) entry which is preliminary data.</text>
</comment>
<organism evidence="1">
    <name type="scientific">bioreactor metagenome</name>
    <dbReference type="NCBI Taxonomy" id="1076179"/>
    <lineage>
        <taxon>unclassified sequences</taxon>
        <taxon>metagenomes</taxon>
        <taxon>ecological metagenomes</taxon>
    </lineage>
</organism>